<dbReference type="InterPro" id="IPR036271">
    <property type="entry name" value="Tet_transcr_reg_TetR-rel_C_sf"/>
</dbReference>
<dbReference type="InterPro" id="IPR041678">
    <property type="entry name" value="TetR_C_16"/>
</dbReference>
<evidence type="ECO:0000256" key="1">
    <source>
        <dbReference type="ARBA" id="ARBA00023125"/>
    </source>
</evidence>
<dbReference type="Proteomes" id="UP001162834">
    <property type="component" value="Chromosome"/>
</dbReference>
<keyword evidence="5" id="KW-1185">Reference proteome</keyword>
<dbReference type="PROSITE" id="PS50977">
    <property type="entry name" value="HTH_TETR_2"/>
    <property type="match status" value="1"/>
</dbReference>
<proteinExistence type="predicted"/>
<dbReference type="Pfam" id="PF00440">
    <property type="entry name" value="TetR_N"/>
    <property type="match status" value="1"/>
</dbReference>
<dbReference type="Gene3D" id="1.10.357.10">
    <property type="entry name" value="Tetracycline Repressor, domain 2"/>
    <property type="match status" value="1"/>
</dbReference>
<gene>
    <name evidence="4" type="ORF">DSM104329_05101</name>
</gene>
<organism evidence="4 5">
    <name type="scientific">Capillimicrobium parvum</name>
    <dbReference type="NCBI Taxonomy" id="2884022"/>
    <lineage>
        <taxon>Bacteria</taxon>
        <taxon>Bacillati</taxon>
        <taxon>Actinomycetota</taxon>
        <taxon>Thermoleophilia</taxon>
        <taxon>Solirubrobacterales</taxon>
        <taxon>Capillimicrobiaceae</taxon>
        <taxon>Capillimicrobium</taxon>
    </lineage>
</organism>
<dbReference type="Pfam" id="PF17920">
    <property type="entry name" value="TetR_C_16"/>
    <property type="match status" value="1"/>
</dbReference>
<keyword evidence="1 2" id="KW-0238">DNA-binding</keyword>
<sequence>MKKGRRPGKPQTREAILAAARRSFAERGYDGTTMRGVAAEAGVDVALGHYYFGSKRELFAAALELPVNPADAIAGLLAQGTDDLAERLLRLLLQVWDDPQTGGPLRAMLRSVDSQQELLRGFVEREIVARLATAIDGPGAELRATAAATQIIGLVLARYVVEVQPIASAGHEEIVALIAPSLQRYFDPA</sequence>
<dbReference type="RefSeq" id="WP_259312689.1">
    <property type="nucleotide sequence ID" value="NZ_CP087164.1"/>
</dbReference>
<dbReference type="PANTHER" id="PTHR30055:SF235">
    <property type="entry name" value="TRANSCRIPTIONAL REGULATORY PROTEIN"/>
    <property type="match status" value="1"/>
</dbReference>
<dbReference type="PRINTS" id="PR00455">
    <property type="entry name" value="HTHTETR"/>
</dbReference>
<feature type="domain" description="HTH tetR-type" evidence="3">
    <location>
        <begin position="10"/>
        <end position="70"/>
    </location>
</feature>
<dbReference type="GO" id="GO:0003700">
    <property type="term" value="F:DNA-binding transcription factor activity"/>
    <property type="evidence" value="ECO:0007669"/>
    <property type="project" value="TreeGrafter"/>
</dbReference>
<dbReference type="Gene3D" id="1.10.10.60">
    <property type="entry name" value="Homeodomain-like"/>
    <property type="match status" value="1"/>
</dbReference>
<feature type="DNA-binding region" description="H-T-H motif" evidence="2">
    <location>
        <begin position="33"/>
        <end position="52"/>
    </location>
</feature>
<dbReference type="PANTHER" id="PTHR30055">
    <property type="entry name" value="HTH-TYPE TRANSCRIPTIONAL REGULATOR RUTR"/>
    <property type="match status" value="1"/>
</dbReference>
<reference evidence="4" key="1">
    <citation type="journal article" date="2022" name="Int. J. Syst. Evol. Microbiol.">
        <title>Pseudomonas aegrilactucae sp. nov. and Pseudomonas morbosilactucae sp. nov., pathogens causing bacterial rot of lettuce in Japan.</title>
        <authorList>
            <person name="Sawada H."/>
            <person name="Fujikawa T."/>
            <person name="Satou M."/>
        </authorList>
    </citation>
    <scope>NUCLEOTIDE SEQUENCE</scope>
    <source>
        <strain evidence="4">0166_1</strain>
    </source>
</reference>
<evidence type="ECO:0000313" key="4">
    <source>
        <dbReference type="EMBL" id="UGS38671.1"/>
    </source>
</evidence>
<evidence type="ECO:0000313" key="5">
    <source>
        <dbReference type="Proteomes" id="UP001162834"/>
    </source>
</evidence>
<dbReference type="EMBL" id="CP087164">
    <property type="protein sequence ID" value="UGS38671.1"/>
    <property type="molecule type" value="Genomic_DNA"/>
</dbReference>
<dbReference type="GO" id="GO:0000976">
    <property type="term" value="F:transcription cis-regulatory region binding"/>
    <property type="evidence" value="ECO:0007669"/>
    <property type="project" value="TreeGrafter"/>
</dbReference>
<name>A0A9E7C2P8_9ACTN</name>
<protein>
    <recommendedName>
        <fullName evidence="3">HTH tetR-type domain-containing protein</fullName>
    </recommendedName>
</protein>
<accession>A0A9E7C2P8</accession>
<evidence type="ECO:0000259" key="3">
    <source>
        <dbReference type="PROSITE" id="PS50977"/>
    </source>
</evidence>
<dbReference type="InterPro" id="IPR009057">
    <property type="entry name" value="Homeodomain-like_sf"/>
</dbReference>
<evidence type="ECO:0000256" key="2">
    <source>
        <dbReference type="PROSITE-ProRule" id="PRU00335"/>
    </source>
</evidence>
<dbReference type="KEGG" id="sbae:DSM104329_05101"/>
<dbReference type="SUPFAM" id="SSF46689">
    <property type="entry name" value="Homeodomain-like"/>
    <property type="match status" value="1"/>
</dbReference>
<dbReference type="InterPro" id="IPR001647">
    <property type="entry name" value="HTH_TetR"/>
</dbReference>
<dbReference type="AlphaFoldDB" id="A0A9E7C2P8"/>
<dbReference type="SUPFAM" id="SSF48498">
    <property type="entry name" value="Tetracyclin repressor-like, C-terminal domain"/>
    <property type="match status" value="1"/>
</dbReference>
<dbReference type="InterPro" id="IPR050109">
    <property type="entry name" value="HTH-type_TetR-like_transc_reg"/>
</dbReference>